<evidence type="ECO:0000313" key="15">
    <source>
        <dbReference type="EMBL" id="QKF07972.1"/>
    </source>
</evidence>
<keyword evidence="16" id="KW-1185">Reference proteome</keyword>
<dbReference type="InterPro" id="IPR008136">
    <property type="entry name" value="CinA_C"/>
</dbReference>
<evidence type="ECO:0000259" key="14">
    <source>
        <dbReference type="Pfam" id="PF02464"/>
    </source>
</evidence>
<dbReference type="EMBL" id="CP053716">
    <property type="protein sequence ID" value="QKF07972.1"/>
    <property type="molecule type" value="Genomic_DNA"/>
</dbReference>
<dbReference type="InterPro" id="IPR050324">
    <property type="entry name" value="CDP-alcohol_PTase-I"/>
</dbReference>
<evidence type="ECO:0000256" key="7">
    <source>
        <dbReference type="ARBA" id="ARBA00023098"/>
    </source>
</evidence>
<dbReference type="PROSITE" id="PS00379">
    <property type="entry name" value="CDP_ALCOHOL_P_TRANSF"/>
    <property type="match status" value="1"/>
</dbReference>
<dbReference type="InterPro" id="IPR036653">
    <property type="entry name" value="CinA-like_C"/>
</dbReference>
<dbReference type="Pfam" id="PF01066">
    <property type="entry name" value="CDP-OH_P_transf"/>
    <property type="match status" value="1"/>
</dbReference>
<gene>
    <name evidence="15" type="primary">pgsA</name>
    <name evidence="15" type="ORF">HLV38_01700</name>
</gene>
<sequence length="444" mass="45109">MAPERILTPANVVTVVRIALVPVFVLVLLGPWADWLGIAAITEEVRRVVAAGVFIAISATDWLDGYLARSRGEVTNFGKFMDPLADKILVAAALLALIELGTLPTWVVLIILTREFIVSGVRMMAAAEGVVIAASYIGKFKTVSQMTAIVLFTVSDSLIASGPGGTLYAPVLTVSWVVMAVALVLTVVSMVDYVAKARDIIGLGRLSRRGRAADAGPEGVEDAAPGADRVPVRSAEGCAGAFAVRSARTEAGADACRDEAALAAVGADALARRVIDRAVQAGVTVGTAESLTGGLIAGALTGCPGSSSVVKGGIVSYRGEVKHAVLGVSDEVLAGPGAVSEECVLQMCIGARAALGCDVTVAVTGIAGPGGAEPGKPVGTVWLGACSRTGATARLLHLDGDRATVRARTVAAALGCLLELVQEETTAGCADADQAAADMDGKGR</sequence>
<evidence type="ECO:0000256" key="13">
    <source>
        <dbReference type="SAM" id="Phobius"/>
    </source>
</evidence>
<feature type="transmembrane region" description="Helical" evidence="13">
    <location>
        <begin position="174"/>
        <end position="195"/>
    </location>
</feature>
<evidence type="ECO:0000256" key="4">
    <source>
        <dbReference type="ARBA" id="ARBA00022679"/>
    </source>
</evidence>
<reference evidence="16" key="1">
    <citation type="submission" date="2020-05" db="EMBL/GenBank/DDBJ databases">
        <title>Novel species in genus Nocardioides.</title>
        <authorList>
            <person name="Zhang G."/>
        </authorList>
    </citation>
    <scope>NUCLEOTIDE SEQUENCE [LARGE SCALE GENOMIC DNA]</scope>
    <source>
        <strain evidence="16">zg-1050</strain>
    </source>
</reference>
<dbReference type="InterPro" id="IPR043130">
    <property type="entry name" value="CDP-OH_PTrfase_TM_dom"/>
</dbReference>
<dbReference type="PANTHER" id="PTHR14269">
    <property type="entry name" value="CDP-DIACYLGLYCEROL--GLYCEROL-3-PHOSPHATE 3-PHOSPHATIDYLTRANSFERASE-RELATED"/>
    <property type="match status" value="1"/>
</dbReference>
<evidence type="ECO:0000256" key="9">
    <source>
        <dbReference type="ARBA" id="ARBA00023209"/>
    </source>
</evidence>
<dbReference type="UniPathway" id="UPA00085"/>
<evidence type="ECO:0000256" key="8">
    <source>
        <dbReference type="ARBA" id="ARBA00023136"/>
    </source>
</evidence>
<keyword evidence="8 13" id="KW-0472">Membrane</keyword>
<accession>A0A6M8JAY7</accession>
<dbReference type="Proteomes" id="UP000503297">
    <property type="component" value="Chromosome"/>
</dbReference>
<dbReference type="GO" id="GO:0008444">
    <property type="term" value="F:CDP-diacylglycerol-glycerol-3-phosphate 3-phosphatidyltransferase activity"/>
    <property type="evidence" value="ECO:0007669"/>
    <property type="project" value="UniProtKB-UniRule"/>
</dbReference>
<evidence type="ECO:0000256" key="2">
    <source>
        <dbReference type="ARBA" id="ARBA00010441"/>
    </source>
</evidence>
<keyword evidence="5 13" id="KW-0812">Transmembrane</keyword>
<dbReference type="PANTHER" id="PTHR14269:SF62">
    <property type="entry name" value="CDP-DIACYLGLYCEROL--GLYCEROL-3-PHOSPHATE 3-PHOSPHATIDYLTRANSFERASE 1, CHLOROPLASTIC"/>
    <property type="match status" value="1"/>
</dbReference>
<keyword evidence="10" id="KW-1208">Phospholipid metabolism</keyword>
<dbReference type="EC" id="2.7.8.5" evidence="11"/>
<keyword evidence="4 12" id="KW-0808">Transferase</keyword>
<name>A0A6M8JAY7_9ACTN</name>
<dbReference type="GO" id="GO:0046474">
    <property type="term" value="P:glycerophospholipid biosynthetic process"/>
    <property type="evidence" value="ECO:0007669"/>
    <property type="project" value="TreeGrafter"/>
</dbReference>
<dbReference type="AlphaFoldDB" id="A0A6M8JAY7"/>
<proteinExistence type="inferred from homology"/>
<evidence type="ECO:0000256" key="1">
    <source>
        <dbReference type="ARBA" id="ARBA00004141"/>
    </source>
</evidence>
<evidence type="ECO:0000256" key="6">
    <source>
        <dbReference type="ARBA" id="ARBA00022989"/>
    </source>
</evidence>
<evidence type="ECO:0000256" key="12">
    <source>
        <dbReference type="RuleBase" id="RU003750"/>
    </source>
</evidence>
<keyword evidence="3" id="KW-0444">Lipid biosynthesis</keyword>
<dbReference type="NCBIfam" id="TIGR00560">
    <property type="entry name" value="pgsA"/>
    <property type="match status" value="1"/>
</dbReference>
<evidence type="ECO:0000256" key="10">
    <source>
        <dbReference type="ARBA" id="ARBA00023264"/>
    </source>
</evidence>
<feature type="transmembrane region" description="Helical" evidence="13">
    <location>
        <begin position="12"/>
        <end position="33"/>
    </location>
</feature>
<evidence type="ECO:0000256" key="11">
    <source>
        <dbReference type="NCBIfam" id="TIGR00560"/>
    </source>
</evidence>
<dbReference type="NCBIfam" id="TIGR00199">
    <property type="entry name" value="PncC_domain"/>
    <property type="match status" value="1"/>
</dbReference>
<dbReference type="Gene3D" id="1.20.120.1760">
    <property type="match status" value="1"/>
</dbReference>
<feature type="transmembrane region" description="Helical" evidence="13">
    <location>
        <begin position="88"/>
        <end position="111"/>
    </location>
</feature>
<dbReference type="InterPro" id="IPR000462">
    <property type="entry name" value="CDP-OH_P_trans"/>
</dbReference>
<evidence type="ECO:0000256" key="5">
    <source>
        <dbReference type="ARBA" id="ARBA00022692"/>
    </source>
</evidence>
<keyword evidence="6 13" id="KW-1133">Transmembrane helix</keyword>
<organism evidence="15 16">
    <name type="scientific">Berryella wangjianweii</name>
    <dbReference type="NCBI Taxonomy" id="2734634"/>
    <lineage>
        <taxon>Bacteria</taxon>
        <taxon>Bacillati</taxon>
        <taxon>Actinomycetota</taxon>
        <taxon>Coriobacteriia</taxon>
        <taxon>Eggerthellales</taxon>
        <taxon>Eggerthellaceae</taxon>
        <taxon>Berryella</taxon>
    </lineage>
</organism>
<dbReference type="SUPFAM" id="SSF142433">
    <property type="entry name" value="CinA-like"/>
    <property type="match status" value="1"/>
</dbReference>
<dbReference type="InterPro" id="IPR048254">
    <property type="entry name" value="CDP_ALCOHOL_P_TRANSF_CS"/>
</dbReference>
<dbReference type="Pfam" id="PF02464">
    <property type="entry name" value="CinA"/>
    <property type="match status" value="1"/>
</dbReference>
<comment type="similarity">
    <text evidence="2 12">Belongs to the CDP-alcohol phosphatidyltransferase class-I family.</text>
</comment>
<evidence type="ECO:0000256" key="3">
    <source>
        <dbReference type="ARBA" id="ARBA00022516"/>
    </source>
</evidence>
<comment type="subcellular location">
    <subcellularLocation>
        <location evidence="1">Membrane</location>
        <topology evidence="1">Multi-pass membrane protein</topology>
    </subcellularLocation>
</comment>
<evidence type="ECO:0000313" key="16">
    <source>
        <dbReference type="Proteomes" id="UP000503297"/>
    </source>
</evidence>
<dbReference type="InterPro" id="IPR004570">
    <property type="entry name" value="Phosphatidylglycerol_P_synth"/>
</dbReference>
<feature type="domain" description="CinA C-terminal" evidence="14">
    <location>
        <begin position="269"/>
        <end position="420"/>
    </location>
</feature>
<protein>
    <recommendedName>
        <fullName evidence="11">CDP-diacylglycerol--glycerol-3-phosphate 3-phosphatidyltransferase</fullName>
        <ecNumber evidence="11">2.7.8.5</ecNumber>
    </recommendedName>
</protein>
<keyword evidence="7" id="KW-0443">Lipid metabolism</keyword>
<dbReference type="Gene3D" id="3.90.950.20">
    <property type="entry name" value="CinA-like"/>
    <property type="match status" value="1"/>
</dbReference>
<dbReference type="GO" id="GO:0016020">
    <property type="term" value="C:membrane"/>
    <property type="evidence" value="ECO:0007669"/>
    <property type="project" value="UniProtKB-SubCell"/>
</dbReference>
<keyword evidence="9" id="KW-0594">Phospholipid biosynthesis</keyword>
<dbReference type="KEGG" id="bwa:HLV38_01700"/>